<feature type="domain" description="Glycosyltransferase 2-like" evidence="1">
    <location>
        <begin position="12"/>
        <end position="124"/>
    </location>
</feature>
<dbReference type="InterPro" id="IPR001173">
    <property type="entry name" value="Glyco_trans_2-like"/>
</dbReference>
<dbReference type="PANTHER" id="PTHR43685">
    <property type="entry name" value="GLYCOSYLTRANSFERASE"/>
    <property type="match status" value="1"/>
</dbReference>
<evidence type="ECO:0000313" key="2">
    <source>
        <dbReference type="EMBL" id="CAB4793190.1"/>
    </source>
</evidence>
<dbReference type="PANTHER" id="PTHR43685:SF2">
    <property type="entry name" value="GLYCOSYLTRANSFERASE 2-LIKE DOMAIN-CONTAINING PROTEIN"/>
    <property type="match status" value="1"/>
</dbReference>
<dbReference type="CDD" id="cd00761">
    <property type="entry name" value="Glyco_tranf_GTA_type"/>
    <property type="match status" value="1"/>
</dbReference>
<organism evidence="3">
    <name type="scientific">freshwater metagenome</name>
    <dbReference type="NCBI Taxonomy" id="449393"/>
    <lineage>
        <taxon>unclassified sequences</taxon>
        <taxon>metagenomes</taxon>
        <taxon>ecological metagenomes</taxon>
    </lineage>
</organism>
<name>A0A6J7M110_9ZZZZ</name>
<dbReference type="EMBL" id="CAFAAJ010000019">
    <property type="protein sequence ID" value="CAB4793190.1"/>
    <property type="molecule type" value="Genomic_DNA"/>
</dbReference>
<dbReference type="InterPro" id="IPR050834">
    <property type="entry name" value="Glycosyltransf_2"/>
</dbReference>
<dbReference type="Pfam" id="PF00535">
    <property type="entry name" value="Glycos_transf_2"/>
    <property type="match status" value="1"/>
</dbReference>
<protein>
    <submittedName>
        <fullName evidence="3">Unannotated protein</fullName>
    </submittedName>
</protein>
<sequence length="235" mass="25930">MSVTGLHGTRVSVVIAAYNSEAFIADALDSVFAEVGEHDEVIVVDDGSTDGTADIVRRYPEARLIQQGNAGPAAARNTAIQSSSAAYIAAIDHDDLWPAGRLDRMVAALEANPKAGYVAGRQRLVVSPGAPLPYWLKSTEPEELERCRNERGTGMIMIRRSAFDRVGFFDESMTRGGEDIDWVFRCSEAGYSEVEIDDEVLIRRLHGGNITANRDDMKRAMFAVLRKRAQRRRSQ</sequence>
<dbReference type="Gene3D" id="3.90.550.10">
    <property type="entry name" value="Spore Coat Polysaccharide Biosynthesis Protein SpsA, Chain A"/>
    <property type="match status" value="1"/>
</dbReference>
<evidence type="ECO:0000313" key="3">
    <source>
        <dbReference type="EMBL" id="CAB4974297.1"/>
    </source>
</evidence>
<dbReference type="EMBL" id="CAFBON010000007">
    <property type="protein sequence ID" value="CAB4974297.1"/>
    <property type="molecule type" value="Genomic_DNA"/>
</dbReference>
<reference evidence="3" key="1">
    <citation type="submission" date="2020-05" db="EMBL/GenBank/DDBJ databases">
        <authorList>
            <person name="Chiriac C."/>
            <person name="Salcher M."/>
            <person name="Ghai R."/>
            <person name="Kavagutti S V."/>
        </authorList>
    </citation>
    <scope>NUCLEOTIDE SEQUENCE</scope>
</reference>
<gene>
    <name evidence="2" type="ORF">UFOPK3001_00444</name>
    <name evidence="3" type="ORF">UFOPK3954_00137</name>
</gene>
<dbReference type="AlphaFoldDB" id="A0A6J7M110"/>
<evidence type="ECO:0000259" key="1">
    <source>
        <dbReference type="Pfam" id="PF00535"/>
    </source>
</evidence>
<proteinExistence type="predicted"/>
<dbReference type="InterPro" id="IPR029044">
    <property type="entry name" value="Nucleotide-diphossugar_trans"/>
</dbReference>
<accession>A0A6J7M110</accession>
<dbReference type="SUPFAM" id="SSF53448">
    <property type="entry name" value="Nucleotide-diphospho-sugar transferases"/>
    <property type="match status" value="1"/>
</dbReference>